<dbReference type="SUPFAM" id="SSF51905">
    <property type="entry name" value="FAD/NAD(P)-binding domain"/>
    <property type="match status" value="2"/>
</dbReference>
<gene>
    <name evidence="10" type="ORF">M0638_13975</name>
</gene>
<dbReference type="InterPro" id="IPR036922">
    <property type="entry name" value="Rieske_2Fe-2S_sf"/>
</dbReference>
<evidence type="ECO:0000256" key="4">
    <source>
        <dbReference type="ARBA" id="ARBA00022723"/>
    </source>
</evidence>
<evidence type="ECO:0000256" key="3">
    <source>
        <dbReference type="ARBA" id="ARBA00022714"/>
    </source>
</evidence>
<dbReference type="AlphaFoldDB" id="A0A9X1Y8J8"/>
<keyword evidence="7" id="KW-0408">Iron</keyword>
<evidence type="ECO:0000313" key="10">
    <source>
        <dbReference type="EMBL" id="MCK8785493.1"/>
    </source>
</evidence>
<dbReference type="PRINTS" id="PR00411">
    <property type="entry name" value="PNDRDTASEI"/>
</dbReference>
<evidence type="ECO:0000256" key="5">
    <source>
        <dbReference type="ARBA" id="ARBA00022827"/>
    </source>
</evidence>
<dbReference type="SUPFAM" id="SSF50022">
    <property type="entry name" value="ISP domain"/>
    <property type="match status" value="1"/>
</dbReference>
<dbReference type="InterPro" id="IPR016156">
    <property type="entry name" value="FAD/NAD-linked_Rdtase_dimer_sf"/>
</dbReference>
<dbReference type="Gene3D" id="3.30.390.30">
    <property type="match status" value="1"/>
</dbReference>
<evidence type="ECO:0000256" key="7">
    <source>
        <dbReference type="ARBA" id="ARBA00023004"/>
    </source>
</evidence>
<dbReference type="Gene3D" id="3.50.50.60">
    <property type="entry name" value="FAD/NAD(P)-binding domain"/>
    <property type="match status" value="2"/>
</dbReference>
<keyword evidence="8" id="KW-0411">Iron-sulfur</keyword>
<evidence type="ECO:0000256" key="1">
    <source>
        <dbReference type="ARBA" id="ARBA00001974"/>
    </source>
</evidence>
<comment type="caution">
    <text evidence="10">The sequence shown here is derived from an EMBL/GenBank/DDBJ whole genome shotgun (WGS) entry which is preliminary data.</text>
</comment>
<keyword evidence="4" id="KW-0479">Metal-binding</keyword>
<dbReference type="PANTHER" id="PTHR43557">
    <property type="entry name" value="APOPTOSIS-INDUCING FACTOR 1"/>
    <property type="match status" value="1"/>
</dbReference>
<dbReference type="Pfam" id="PF00355">
    <property type="entry name" value="Rieske"/>
    <property type="match status" value="1"/>
</dbReference>
<dbReference type="GO" id="GO:0016651">
    <property type="term" value="F:oxidoreductase activity, acting on NAD(P)H"/>
    <property type="evidence" value="ECO:0007669"/>
    <property type="project" value="TreeGrafter"/>
</dbReference>
<evidence type="ECO:0000259" key="9">
    <source>
        <dbReference type="PROSITE" id="PS51296"/>
    </source>
</evidence>
<dbReference type="PANTHER" id="PTHR43557:SF2">
    <property type="entry name" value="RIESKE DOMAIN-CONTAINING PROTEIN-RELATED"/>
    <property type="match status" value="1"/>
</dbReference>
<dbReference type="PRINTS" id="PR00368">
    <property type="entry name" value="FADPNR"/>
</dbReference>
<dbReference type="GO" id="GO:0051537">
    <property type="term" value="F:2 iron, 2 sulfur cluster binding"/>
    <property type="evidence" value="ECO:0007669"/>
    <property type="project" value="UniProtKB-KW"/>
</dbReference>
<name>A0A9X1Y8J8_9PROT</name>
<evidence type="ECO:0000256" key="6">
    <source>
        <dbReference type="ARBA" id="ARBA00023002"/>
    </source>
</evidence>
<dbReference type="Proteomes" id="UP001139516">
    <property type="component" value="Unassembled WGS sequence"/>
</dbReference>
<reference evidence="10" key="1">
    <citation type="submission" date="2022-04" db="EMBL/GenBank/DDBJ databases">
        <title>Roseomonas acroporae sp. nov., isolated from coral Acropora digitifera.</title>
        <authorList>
            <person name="Sun H."/>
        </authorList>
    </citation>
    <scope>NUCLEOTIDE SEQUENCE</scope>
    <source>
        <strain evidence="10">NAR14</strain>
    </source>
</reference>
<keyword evidence="11" id="KW-1185">Reference proteome</keyword>
<dbReference type="Pfam" id="PF07992">
    <property type="entry name" value="Pyr_redox_2"/>
    <property type="match status" value="1"/>
</dbReference>
<evidence type="ECO:0000256" key="2">
    <source>
        <dbReference type="ARBA" id="ARBA00022630"/>
    </source>
</evidence>
<accession>A0A9X1Y8J8</accession>
<dbReference type="Gene3D" id="2.102.10.10">
    <property type="entry name" value="Rieske [2Fe-2S] iron-sulphur domain"/>
    <property type="match status" value="1"/>
</dbReference>
<evidence type="ECO:0000313" key="11">
    <source>
        <dbReference type="Proteomes" id="UP001139516"/>
    </source>
</evidence>
<keyword evidence="5" id="KW-0274">FAD</keyword>
<dbReference type="GO" id="GO:0005737">
    <property type="term" value="C:cytoplasm"/>
    <property type="evidence" value="ECO:0007669"/>
    <property type="project" value="TreeGrafter"/>
</dbReference>
<protein>
    <submittedName>
        <fullName evidence="10">FAD-dependent oxidoreductase</fullName>
    </submittedName>
</protein>
<sequence>MPAPAGVALGTLDSLPPGTMREVGTPGGPVLLLRRTDGSVHALGARCPHAGAKLADGLLCGDRLLCPWHQGVFRVSDGAMLDPPPLDGLPRYEVRVEDGTIRALLPAGDLPEAAPAARATAGNDPRVFIVLGAGAAGAAAAEALREAGFGGRVLLISAEPYLPYDRTQLSKDHLAGSFPAGKLPLRDADHYRRLGIDTLTREVVDVEAPARRLRFADGGTLDCDALLLATGGVPRRPRIPGATLPGVHLLRGRGDAAALIAAATGARHAAVLGGGFIGLEAAWALRQRGLAVTVVSPEALPLADRLGEPVARLLASLHRRHGTTLHLGARAFRIEPGAGGRAAELVLEDGARVAADLFLIGAGIEPATGLLSGLATEHGAVPVDRFLRTALPDVYAAGDIALFPDARTGERLRVEHWRVAMQQGRVAALNMAGRATAFDAVPFFWTAQCGLRFGYVGHAGKPDRVVVDGDLSPEAVSHGGEFIAYLIVGDTVRAAVACGRERDMAALHELFRLGRPPRCDAPDAVPAPPLPLLREAGC</sequence>
<dbReference type="InterPro" id="IPR036188">
    <property type="entry name" value="FAD/NAD-bd_sf"/>
</dbReference>
<dbReference type="RefSeq" id="WP_248667616.1">
    <property type="nucleotide sequence ID" value="NZ_JALPRX010000058.1"/>
</dbReference>
<keyword evidence="3" id="KW-0001">2Fe-2S</keyword>
<organism evidence="10 11">
    <name type="scientific">Roseomonas acroporae</name>
    <dbReference type="NCBI Taxonomy" id="2937791"/>
    <lineage>
        <taxon>Bacteria</taxon>
        <taxon>Pseudomonadati</taxon>
        <taxon>Pseudomonadota</taxon>
        <taxon>Alphaproteobacteria</taxon>
        <taxon>Acetobacterales</taxon>
        <taxon>Roseomonadaceae</taxon>
        <taxon>Roseomonas</taxon>
    </lineage>
</organism>
<feature type="domain" description="Rieske" evidence="9">
    <location>
        <begin position="7"/>
        <end position="103"/>
    </location>
</feature>
<dbReference type="InterPro" id="IPR017941">
    <property type="entry name" value="Rieske_2Fe-2S"/>
</dbReference>
<keyword evidence="2" id="KW-0285">Flavoprotein</keyword>
<dbReference type="EMBL" id="JALPRX010000058">
    <property type="protein sequence ID" value="MCK8785493.1"/>
    <property type="molecule type" value="Genomic_DNA"/>
</dbReference>
<comment type="cofactor">
    <cofactor evidence="1">
        <name>FAD</name>
        <dbReference type="ChEBI" id="CHEBI:57692"/>
    </cofactor>
</comment>
<dbReference type="PROSITE" id="PS51296">
    <property type="entry name" value="RIESKE"/>
    <property type="match status" value="1"/>
</dbReference>
<dbReference type="GO" id="GO:0046872">
    <property type="term" value="F:metal ion binding"/>
    <property type="evidence" value="ECO:0007669"/>
    <property type="project" value="UniProtKB-KW"/>
</dbReference>
<evidence type="ECO:0000256" key="8">
    <source>
        <dbReference type="ARBA" id="ARBA00023014"/>
    </source>
</evidence>
<proteinExistence type="predicted"/>
<dbReference type="InterPro" id="IPR023753">
    <property type="entry name" value="FAD/NAD-binding_dom"/>
</dbReference>
<dbReference type="InterPro" id="IPR050446">
    <property type="entry name" value="FAD-oxidoreductase/Apoptosis"/>
</dbReference>
<keyword evidence="6" id="KW-0560">Oxidoreductase</keyword>
<dbReference type="SUPFAM" id="SSF55424">
    <property type="entry name" value="FAD/NAD-linked reductases, dimerisation (C-terminal) domain"/>
    <property type="match status" value="1"/>
</dbReference>